<sequence>MDLTLAIPALEPAALAVVLVFVRVGAAVALMPGFGEQTIPARVRLAAALAFTAIIWPLVADRITVPPTQIGFLGAMLGEFAIGAVFGLSLRLLVMALQFAGSVAAQSTSLAQLVGAGPTPDPMPALGNVLVLAGITLALTLGLHVYFAEAMALSYDALPVGAVPSGAEIADWAIAHGRRAIALAFTLAAPFVLGAFAYNLALGAINRAMPQLMVAFIGAPAITAGTLIMLLLASPLIASFWAGLVLETISNPFMAPT</sequence>
<evidence type="ECO:0000256" key="5">
    <source>
        <dbReference type="ARBA" id="ARBA00022989"/>
    </source>
</evidence>
<feature type="transmembrane region" description="Helical" evidence="7">
    <location>
        <begin position="125"/>
        <end position="147"/>
    </location>
</feature>
<dbReference type="PANTHER" id="PTHR30065:SF8">
    <property type="entry name" value="FLAGELLAR BIOSYNTHETIC PROTEIN FLIR"/>
    <property type="match status" value="1"/>
</dbReference>
<feature type="transmembrane region" description="Helical" evidence="7">
    <location>
        <begin position="80"/>
        <end position="104"/>
    </location>
</feature>
<accession>A0A840WJH8</accession>
<feature type="transmembrane region" description="Helical" evidence="7">
    <location>
        <begin position="214"/>
        <end position="244"/>
    </location>
</feature>
<proteinExistence type="inferred from homology"/>
<dbReference type="Pfam" id="PF01311">
    <property type="entry name" value="Bac_export_1"/>
    <property type="match status" value="1"/>
</dbReference>
<keyword evidence="8" id="KW-0969">Cilium</keyword>
<dbReference type="RefSeq" id="WP_184009620.1">
    <property type="nucleotide sequence ID" value="NZ_JACIJS010000003.1"/>
</dbReference>
<comment type="subcellular location">
    <subcellularLocation>
        <location evidence="1">Cell membrane</location>
        <topology evidence="1">Multi-pass membrane protein</topology>
    </subcellularLocation>
</comment>
<gene>
    <name evidence="8" type="ORF">FHS89_001249</name>
</gene>
<keyword evidence="8" id="KW-0282">Flagellum</keyword>
<dbReference type="PANTHER" id="PTHR30065">
    <property type="entry name" value="FLAGELLAR BIOSYNTHETIC PROTEIN FLIR"/>
    <property type="match status" value="1"/>
</dbReference>
<dbReference type="Proteomes" id="UP000553766">
    <property type="component" value="Unassembled WGS sequence"/>
</dbReference>
<keyword evidence="8" id="KW-0966">Cell projection</keyword>
<dbReference type="AlphaFoldDB" id="A0A840WJH8"/>
<name>A0A840WJH8_9RHOB</name>
<protein>
    <submittedName>
        <fullName evidence="8">Flagellar biosynthetic protein FliR</fullName>
    </submittedName>
</protein>
<keyword evidence="4 7" id="KW-0812">Transmembrane</keyword>
<evidence type="ECO:0000313" key="8">
    <source>
        <dbReference type="EMBL" id="MBB5515239.1"/>
    </source>
</evidence>
<dbReference type="InterPro" id="IPR002010">
    <property type="entry name" value="T3SS_IM_R"/>
</dbReference>
<keyword evidence="5 7" id="KW-1133">Transmembrane helix</keyword>
<dbReference type="GO" id="GO:0005886">
    <property type="term" value="C:plasma membrane"/>
    <property type="evidence" value="ECO:0007669"/>
    <property type="project" value="UniProtKB-SubCell"/>
</dbReference>
<organism evidence="8 9">
    <name type="scientific">Rubricella aquisinus</name>
    <dbReference type="NCBI Taxonomy" id="2028108"/>
    <lineage>
        <taxon>Bacteria</taxon>
        <taxon>Pseudomonadati</taxon>
        <taxon>Pseudomonadota</taxon>
        <taxon>Alphaproteobacteria</taxon>
        <taxon>Rhodobacterales</taxon>
        <taxon>Paracoccaceae</taxon>
        <taxon>Rubricella</taxon>
    </lineage>
</organism>
<evidence type="ECO:0000256" key="7">
    <source>
        <dbReference type="SAM" id="Phobius"/>
    </source>
</evidence>
<keyword evidence="9" id="KW-1185">Reference proteome</keyword>
<evidence type="ECO:0000256" key="3">
    <source>
        <dbReference type="ARBA" id="ARBA00022475"/>
    </source>
</evidence>
<feature type="transmembrane region" description="Helical" evidence="7">
    <location>
        <begin position="12"/>
        <end position="31"/>
    </location>
</feature>
<feature type="transmembrane region" description="Helical" evidence="7">
    <location>
        <begin position="43"/>
        <end position="60"/>
    </location>
</feature>
<dbReference type="PRINTS" id="PR00953">
    <property type="entry name" value="TYPE3IMRPROT"/>
</dbReference>
<evidence type="ECO:0000256" key="6">
    <source>
        <dbReference type="ARBA" id="ARBA00023136"/>
    </source>
</evidence>
<dbReference type="GO" id="GO:0006605">
    <property type="term" value="P:protein targeting"/>
    <property type="evidence" value="ECO:0007669"/>
    <property type="project" value="InterPro"/>
</dbReference>
<evidence type="ECO:0000256" key="1">
    <source>
        <dbReference type="ARBA" id="ARBA00004651"/>
    </source>
</evidence>
<dbReference type="EMBL" id="JACIJS010000003">
    <property type="protein sequence ID" value="MBB5515239.1"/>
    <property type="molecule type" value="Genomic_DNA"/>
</dbReference>
<evidence type="ECO:0000313" key="9">
    <source>
        <dbReference type="Proteomes" id="UP000553766"/>
    </source>
</evidence>
<evidence type="ECO:0000256" key="4">
    <source>
        <dbReference type="ARBA" id="ARBA00022692"/>
    </source>
</evidence>
<feature type="transmembrane region" description="Helical" evidence="7">
    <location>
        <begin position="180"/>
        <end position="202"/>
    </location>
</feature>
<keyword evidence="3" id="KW-1003">Cell membrane</keyword>
<keyword evidence="6 7" id="KW-0472">Membrane</keyword>
<reference evidence="8 9" key="1">
    <citation type="submission" date="2020-08" db="EMBL/GenBank/DDBJ databases">
        <title>Genomic Encyclopedia of Type Strains, Phase IV (KMG-IV): sequencing the most valuable type-strain genomes for metagenomic binning, comparative biology and taxonomic classification.</title>
        <authorList>
            <person name="Goeker M."/>
        </authorList>
    </citation>
    <scope>NUCLEOTIDE SEQUENCE [LARGE SCALE GENOMIC DNA]</scope>
    <source>
        <strain evidence="8 9">DSM 103377</strain>
    </source>
</reference>
<comment type="caution">
    <text evidence="8">The sequence shown here is derived from an EMBL/GenBank/DDBJ whole genome shotgun (WGS) entry which is preliminary data.</text>
</comment>
<evidence type="ECO:0000256" key="2">
    <source>
        <dbReference type="ARBA" id="ARBA00009772"/>
    </source>
</evidence>
<comment type="similarity">
    <text evidence="2">Belongs to the FliR/MopE/SpaR family.</text>
</comment>